<keyword evidence="5" id="KW-1133">Transmembrane helix</keyword>
<evidence type="ECO:0000256" key="5">
    <source>
        <dbReference type="SAM" id="Phobius"/>
    </source>
</evidence>
<feature type="transmembrane region" description="Helical" evidence="5">
    <location>
        <begin position="649"/>
        <end position="669"/>
    </location>
</feature>
<organism evidence="7 8">
    <name type="scientific">Nannocystis bainbridge</name>
    <dbReference type="NCBI Taxonomy" id="2995303"/>
    <lineage>
        <taxon>Bacteria</taxon>
        <taxon>Pseudomonadati</taxon>
        <taxon>Myxococcota</taxon>
        <taxon>Polyangia</taxon>
        <taxon>Nannocystales</taxon>
        <taxon>Nannocystaceae</taxon>
        <taxon>Nannocystis</taxon>
    </lineage>
</organism>
<feature type="signal peptide" evidence="6">
    <location>
        <begin position="1"/>
        <end position="28"/>
    </location>
</feature>
<dbReference type="RefSeq" id="WP_272083761.1">
    <property type="nucleotide sequence ID" value="NZ_JAQNDL010000001.1"/>
</dbReference>
<keyword evidence="5" id="KW-0812">Transmembrane</keyword>
<dbReference type="SUPFAM" id="SSF48452">
    <property type="entry name" value="TPR-like"/>
    <property type="match status" value="2"/>
</dbReference>
<keyword evidence="5" id="KW-0472">Membrane</keyword>
<keyword evidence="2 3" id="KW-0802">TPR repeat</keyword>
<name>A0ABT5DP42_9BACT</name>
<dbReference type="InterPro" id="IPR019734">
    <property type="entry name" value="TPR_rpt"/>
</dbReference>
<evidence type="ECO:0000256" key="1">
    <source>
        <dbReference type="ARBA" id="ARBA00022737"/>
    </source>
</evidence>
<feature type="chain" id="PRO_5047491404" evidence="6">
    <location>
        <begin position="29"/>
        <end position="999"/>
    </location>
</feature>
<sequence>MRKGHVRSARLLGACLFAHVLIASPSLAAAAPAPTASKAVKKPGKAEESTIKPVYDPLAELPLPPEDDSAGFDEPGGLTPEQRMEQFDISMSRATRLEREGRADDALREYNNALKLQPGDPGALRGRAYLRARRARENTCPRRAIDDLKLLRTYDPRGLWLAERRTLVEWMGRCEERYDDERLNLALEIAEQDPRTEGRPPEIRFTVAALLNRQAEKAASTRERDSQREAALKQLDLYRRECVAGGRKPGADALRLQADLLLEQNDIEAAIAINEELSGAYPGTPLAKRAKEQVDELRLQVELNKLEKEQGGRPSEFAEQSYRRALTSMRGGDLDAAERDLLVAIENSPWYPKAHYTLGVIYARKGRIPKAVDQLKLAVRMDRFDYEAHMALGLVYKKQFAGAEDVRAIEHLEKALLLRPDLHHLHILLGELNARENREAARRHYERFLRTAPDDDPDRPQAERALKDLTQEVSPEEPLYLNEPPDNLQRLDPSLQRMINEAYLRVSEEGDLNQAEKILQRARERFRSEPVVYNELAKVVYAQGRTGDARQFWEQSLALAEEQMEVHERLGILLEGDLPAQSTVHLRRAAELGSATARFRLAKRLWDDYHLIEASEQLDQFLREADEYNLHWDAAHRLRDRMDATFLRIYLGAGALALLLVAIPAWQVYRRLRGASLTQMLERAPKSFPEVARILSLIRHEILKHNTSFLADVGRALEMDEPDAEARTAVVAARLFGAPRDRNEATPVPGRVSLRERGIHGRFLGYVDELQKVGRSHNINLNLYRKDPIFSAMIAAFEDLRGLEGLQRAPSRERHALKLEWARRLGRSGHVLGRKAFEELSGVIRSLCIVAVDPATIREIFAQVVAEPQFATVQIAEPQIDGEGAKIRVFHSDLEDIVTNVLRNSLQSSVLYGPKPIALGIDLVTEMDEITGLSTLAIRIKDRSTEQLSNEMLRGRYVERGMGITADLLSRYDGSIAVEPERGWQKAVVLRFFTVEEGP</sequence>
<evidence type="ECO:0000256" key="3">
    <source>
        <dbReference type="PROSITE-ProRule" id="PRU00339"/>
    </source>
</evidence>
<evidence type="ECO:0000313" key="7">
    <source>
        <dbReference type="EMBL" id="MDC0715420.1"/>
    </source>
</evidence>
<evidence type="ECO:0000256" key="2">
    <source>
        <dbReference type="ARBA" id="ARBA00022803"/>
    </source>
</evidence>
<keyword evidence="6" id="KW-0732">Signal</keyword>
<dbReference type="Pfam" id="PF13432">
    <property type="entry name" value="TPR_16"/>
    <property type="match status" value="1"/>
</dbReference>
<feature type="region of interest" description="Disordered" evidence="4">
    <location>
        <begin position="35"/>
        <end position="80"/>
    </location>
</feature>
<dbReference type="PROSITE" id="PS50005">
    <property type="entry name" value="TPR"/>
    <property type="match status" value="1"/>
</dbReference>
<keyword evidence="8" id="KW-1185">Reference proteome</keyword>
<reference evidence="7 8" key="1">
    <citation type="submission" date="2022-11" db="EMBL/GenBank/DDBJ databases">
        <title>Minimal conservation of predation-associated metabolite biosynthetic gene clusters underscores biosynthetic potential of Myxococcota including descriptions for ten novel species: Archangium lansinium sp. nov., Myxococcus landrumus sp. nov., Nannocystis bai.</title>
        <authorList>
            <person name="Ahearne A."/>
            <person name="Stevens C."/>
            <person name="Dowd S."/>
        </authorList>
    </citation>
    <scope>NUCLEOTIDE SEQUENCE [LARGE SCALE GENOMIC DNA]</scope>
    <source>
        <strain evidence="7 8">BB15-2</strain>
    </source>
</reference>
<dbReference type="PANTHER" id="PTHR45586">
    <property type="entry name" value="TPR REPEAT-CONTAINING PROTEIN PA4667"/>
    <property type="match status" value="1"/>
</dbReference>
<gene>
    <name evidence="7" type="ORF">POL25_00865</name>
</gene>
<accession>A0ABT5DP42</accession>
<dbReference type="InterPro" id="IPR051012">
    <property type="entry name" value="CellSynth/LPSAsmb/PSIAsmb"/>
</dbReference>
<dbReference type="Proteomes" id="UP001221686">
    <property type="component" value="Unassembled WGS sequence"/>
</dbReference>
<dbReference type="Gene3D" id="1.25.40.10">
    <property type="entry name" value="Tetratricopeptide repeat domain"/>
    <property type="match status" value="3"/>
</dbReference>
<keyword evidence="1" id="KW-0677">Repeat</keyword>
<comment type="caution">
    <text evidence="7">The sequence shown here is derived from an EMBL/GenBank/DDBJ whole genome shotgun (WGS) entry which is preliminary data.</text>
</comment>
<dbReference type="EMBL" id="JAQNDL010000001">
    <property type="protein sequence ID" value="MDC0715420.1"/>
    <property type="molecule type" value="Genomic_DNA"/>
</dbReference>
<dbReference type="SMART" id="SM00028">
    <property type="entry name" value="TPR"/>
    <property type="match status" value="5"/>
</dbReference>
<dbReference type="InterPro" id="IPR011990">
    <property type="entry name" value="TPR-like_helical_dom_sf"/>
</dbReference>
<feature type="repeat" description="TPR" evidence="3">
    <location>
        <begin position="352"/>
        <end position="385"/>
    </location>
</feature>
<protein>
    <submittedName>
        <fullName evidence="7">Tetratricopeptide repeat protein</fullName>
    </submittedName>
</protein>
<evidence type="ECO:0000313" key="8">
    <source>
        <dbReference type="Proteomes" id="UP001221686"/>
    </source>
</evidence>
<proteinExistence type="predicted"/>
<evidence type="ECO:0000256" key="4">
    <source>
        <dbReference type="SAM" id="MobiDB-lite"/>
    </source>
</evidence>
<evidence type="ECO:0000256" key="6">
    <source>
        <dbReference type="SAM" id="SignalP"/>
    </source>
</evidence>
<dbReference type="PANTHER" id="PTHR45586:SF1">
    <property type="entry name" value="LIPOPOLYSACCHARIDE ASSEMBLY PROTEIN B"/>
    <property type="match status" value="1"/>
</dbReference>